<organism evidence="10 11">
    <name type="scientific">Fukomys damarensis</name>
    <name type="common">Damaraland mole rat</name>
    <name type="synonym">Cryptomys damarensis</name>
    <dbReference type="NCBI Taxonomy" id="885580"/>
    <lineage>
        <taxon>Eukaryota</taxon>
        <taxon>Metazoa</taxon>
        <taxon>Chordata</taxon>
        <taxon>Craniata</taxon>
        <taxon>Vertebrata</taxon>
        <taxon>Euteleostomi</taxon>
        <taxon>Mammalia</taxon>
        <taxon>Eutheria</taxon>
        <taxon>Euarchontoglires</taxon>
        <taxon>Glires</taxon>
        <taxon>Rodentia</taxon>
        <taxon>Hystricomorpha</taxon>
        <taxon>Bathyergidae</taxon>
        <taxon>Fukomys</taxon>
    </lineage>
</organism>
<gene>
    <name evidence="10" type="ORF">H920_17339</name>
</gene>
<dbReference type="Proteomes" id="UP000028990">
    <property type="component" value="Unassembled WGS sequence"/>
</dbReference>
<evidence type="ECO:0000256" key="3">
    <source>
        <dbReference type="ARBA" id="ARBA00022763"/>
    </source>
</evidence>
<dbReference type="AlphaFoldDB" id="A0A091DET1"/>
<dbReference type="FunFam" id="3.40.470.10:FF:000005">
    <property type="entry name" value="Single-strand selective monofunctional uracil DNA glycosylase"/>
    <property type="match status" value="1"/>
</dbReference>
<name>A0A091DET1_FUKDA</name>
<evidence type="ECO:0000256" key="7">
    <source>
        <dbReference type="ARBA" id="ARBA00023242"/>
    </source>
</evidence>
<proteinExistence type="inferred from homology"/>
<evidence type="ECO:0000256" key="1">
    <source>
        <dbReference type="ARBA" id="ARBA00004123"/>
    </source>
</evidence>
<dbReference type="GO" id="GO:0006284">
    <property type="term" value="P:base-excision repair"/>
    <property type="evidence" value="ECO:0007669"/>
    <property type="project" value="InterPro"/>
</dbReference>
<protein>
    <submittedName>
        <fullName evidence="10">Single-strand selective monofunctional uracil DNA glycosylase</fullName>
    </submittedName>
</protein>
<reference evidence="10 11" key="1">
    <citation type="submission" date="2013-11" db="EMBL/GenBank/DDBJ databases">
        <title>The Damaraland mole rat (Fukomys damarensis) genome and evolution of African mole rats.</title>
        <authorList>
            <person name="Gladyshev V.N."/>
            <person name="Fang X."/>
        </authorList>
    </citation>
    <scope>NUCLEOTIDE SEQUENCE [LARGE SCALE GENOMIC DNA]</scope>
    <source>
        <tissue evidence="10">Liver</tissue>
    </source>
</reference>
<dbReference type="Pfam" id="PF03167">
    <property type="entry name" value="UDG"/>
    <property type="match status" value="1"/>
</dbReference>
<dbReference type="SUPFAM" id="SSF52141">
    <property type="entry name" value="Uracil-DNA glycosylase-like"/>
    <property type="match status" value="1"/>
</dbReference>
<dbReference type="GO" id="GO:0000703">
    <property type="term" value="F:oxidized pyrimidine nucleobase lesion DNA N-glycosylase activity"/>
    <property type="evidence" value="ECO:0007669"/>
    <property type="project" value="TreeGrafter"/>
</dbReference>
<keyword evidence="4" id="KW-0378">Hydrolase</keyword>
<dbReference type="InterPro" id="IPR036895">
    <property type="entry name" value="Uracil-DNA_glycosylase-like_sf"/>
</dbReference>
<dbReference type="GO" id="GO:0003677">
    <property type="term" value="F:DNA binding"/>
    <property type="evidence" value="ECO:0007669"/>
    <property type="project" value="UniProtKB-KW"/>
</dbReference>
<evidence type="ECO:0000256" key="6">
    <source>
        <dbReference type="ARBA" id="ARBA00023204"/>
    </source>
</evidence>
<dbReference type="PANTHER" id="PTHR13235:SF2">
    <property type="entry name" value="SINGLE-STRAND SELECTIVE MONOFUNCTIONAL URACIL DNA GLYCOSYLASE"/>
    <property type="match status" value="1"/>
</dbReference>
<dbReference type="GO" id="GO:0017065">
    <property type="term" value="F:single-strand selective uracil DNA N-glycosylase activity"/>
    <property type="evidence" value="ECO:0007669"/>
    <property type="project" value="InterPro"/>
</dbReference>
<keyword evidence="7" id="KW-0539">Nucleus</keyword>
<dbReference type="InterPro" id="IPR005122">
    <property type="entry name" value="Uracil-DNA_glycosylase-like"/>
</dbReference>
<evidence type="ECO:0000313" key="11">
    <source>
        <dbReference type="Proteomes" id="UP000028990"/>
    </source>
</evidence>
<evidence type="ECO:0000256" key="5">
    <source>
        <dbReference type="ARBA" id="ARBA00023125"/>
    </source>
</evidence>
<comment type="function">
    <text evidence="8">Recognizes base lesions in the genome and initiates base excision DNA repair. Acts as a monofunctional DNA glycosylase specific for uracil (U) residues in DNA with a preference for single-stranded DNA substrates. The activity is greater toward mismatches (U/G) compared to matches (U/A). Excises uracil (U), 5-formyluracil (fU) and uracil derivatives bearing an oxidized group at C5 [5-hydroxyuracil (hoU) and 5-hydroxymethyluracil (hmU)] in ssDNA and dsDNA, but not analogous cytosine derivatives (5-hydroxycytosine and 5-formylcytosine), nor other oxidized bases. The activity is damage-specific and salt-dependent. The substrate preference is the following: ssDNA &gt; dsDNA (G pair) = dsDNA (A pair) at low salt concentration, and dsDNA (G pair) &gt; dsDNA (A pair) &gt; ssDNA at high salt concentration.</text>
</comment>
<dbReference type="Gene3D" id="3.40.470.10">
    <property type="entry name" value="Uracil-DNA glycosylase-like domain"/>
    <property type="match status" value="1"/>
</dbReference>
<dbReference type="eggNOG" id="ENOG502QT20">
    <property type="taxonomic scope" value="Eukaryota"/>
</dbReference>
<evidence type="ECO:0000256" key="2">
    <source>
        <dbReference type="ARBA" id="ARBA00007889"/>
    </source>
</evidence>
<dbReference type="InterPro" id="IPR039134">
    <property type="entry name" value="SMUG1"/>
</dbReference>
<dbReference type="CDD" id="cd19374">
    <property type="entry name" value="UDG-F3_SMUG1-like"/>
    <property type="match status" value="1"/>
</dbReference>
<accession>A0A091DET1</accession>
<keyword evidence="11" id="KW-1185">Reference proteome</keyword>
<comment type="similarity">
    <text evidence="2">Belongs to the uracil-DNA glycosylase (UDG) superfamily. SMUG1 family.</text>
</comment>
<keyword evidence="3" id="KW-0227">DNA damage</keyword>
<dbReference type="PANTHER" id="PTHR13235">
    <property type="entry name" value="SINGLE-STRAND SELECTIVE MONOFUNCTIONAL URACIL DNA GLYCOSYLASE"/>
    <property type="match status" value="1"/>
</dbReference>
<evidence type="ECO:0000259" key="9">
    <source>
        <dbReference type="Pfam" id="PF03167"/>
    </source>
</evidence>
<dbReference type="STRING" id="885580.ENSFDAP00000019767"/>
<evidence type="ECO:0000313" key="10">
    <source>
        <dbReference type="EMBL" id="KFO21291.1"/>
    </source>
</evidence>
<keyword evidence="5" id="KW-0238">DNA-binding</keyword>
<keyword evidence="6" id="KW-0234">DNA repair</keyword>
<comment type="subcellular location">
    <subcellularLocation>
        <location evidence="1">Nucleus</location>
    </subcellularLocation>
</comment>
<feature type="domain" description="Uracil-DNA glycosylase-like" evidence="9">
    <location>
        <begin position="198"/>
        <end position="369"/>
    </location>
</feature>
<dbReference type="EMBL" id="KN124398">
    <property type="protein sequence ID" value="KFO21291.1"/>
    <property type="molecule type" value="Genomic_DNA"/>
</dbReference>
<evidence type="ECO:0000256" key="8">
    <source>
        <dbReference type="ARBA" id="ARBA00060140"/>
    </source>
</evidence>
<evidence type="ECO:0000256" key="4">
    <source>
        <dbReference type="ARBA" id="ARBA00022801"/>
    </source>
</evidence>
<sequence length="392" mass="42807">MAVLLWEPEELFTLSLLISRGPQAVHPSVLGVLGEIREDPGGAGEGLYCGTEDFRIIVLDNSNTIQTDCPASWPRHLPPLHQAKLLSLPPPLGSGEIRLARRELRSADSSSDNCFPSDRGMAVPQAFPVGPLLDPEGALMEAQPCARNLAEGFLEEELRLNVELSQLQFSDPVGLVYNPVDYAWEPHRSYVTRYCQGPKEVLFLGMNPGPFGMAQTGVPFGEVSAVRDWLGIGGPVLTPAQEHPKRPVLGLECPQSEVSGARFWGFFRNLCGQPEVFFQHCFVHNLCPLLFLAPSGRNLTPAELPAKQREQLLGICDAALCRQVQLLGVRLVVGVGRLAEKRARRALAGLTPEVQVEGLLHPSPRNPQANKGWEAVAKERLGELGLLPLLTK</sequence>
<dbReference type="GO" id="GO:0005634">
    <property type="term" value="C:nucleus"/>
    <property type="evidence" value="ECO:0007669"/>
    <property type="project" value="UniProtKB-SubCell"/>
</dbReference>